<dbReference type="Pfam" id="PF13976">
    <property type="entry name" value="gag_pre-integrs"/>
    <property type="match status" value="1"/>
</dbReference>
<evidence type="ECO:0000256" key="1">
    <source>
        <dbReference type="SAM" id="Coils"/>
    </source>
</evidence>
<protein>
    <submittedName>
        <fullName evidence="5">Ribonuclease H-like domain-containing protein</fullName>
    </submittedName>
</protein>
<reference evidence="5" key="1">
    <citation type="journal article" date="2019" name="Sci. Rep.">
        <title>Draft genome of Tanacetum cinerariifolium, the natural source of mosquito coil.</title>
        <authorList>
            <person name="Yamashiro T."/>
            <person name="Shiraishi A."/>
            <person name="Satake H."/>
            <person name="Nakayama K."/>
        </authorList>
    </citation>
    <scope>NUCLEOTIDE SEQUENCE</scope>
</reference>
<feature type="compositionally biased region" description="Pro residues" evidence="2">
    <location>
        <begin position="977"/>
        <end position="997"/>
    </location>
</feature>
<feature type="coiled-coil region" evidence="1">
    <location>
        <begin position="65"/>
        <end position="96"/>
    </location>
</feature>
<feature type="domain" description="GAG-pre-integrase" evidence="3">
    <location>
        <begin position="630"/>
        <end position="702"/>
    </location>
</feature>
<keyword evidence="1" id="KW-0175">Coiled coil</keyword>
<evidence type="ECO:0000313" key="5">
    <source>
        <dbReference type="EMBL" id="GEU42210.1"/>
    </source>
</evidence>
<feature type="domain" description="Retrovirus-related Pol polyprotein from transposon TNT 1-94-like beta-barrel" evidence="4">
    <location>
        <begin position="521"/>
        <end position="594"/>
    </location>
</feature>
<name>A0A6L2K017_TANCI</name>
<feature type="region of interest" description="Disordered" evidence="2">
    <location>
        <begin position="821"/>
        <end position="846"/>
    </location>
</feature>
<proteinExistence type="predicted"/>
<feature type="compositionally biased region" description="Pro residues" evidence="2">
    <location>
        <begin position="955"/>
        <end position="967"/>
    </location>
</feature>
<comment type="caution">
    <text evidence="5">The sequence shown here is derived from an EMBL/GenBank/DDBJ whole genome shotgun (WGS) entry which is preliminary data.</text>
</comment>
<gene>
    <name evidence="5" type="ORF">Tci_014188</name>
</gene>
<dbReference type="InterPro" id="IPR025724">
    <property type="entry name" value="GAG-pre-integrase_dom"/>
</dbReference>
<evidence type="ECO:0000259" key="3">
    <source>
        <dbReference type="Pfam" id="PF13976"/>
    </source>
</evidence>
<accession>A0A6L2K017</accession>
<dbReference type="InterPro" id="IPR054722">
    <property type="entry name" value="PolX-like_BBD"/>
</dbReference>
<feature type="region of interest" description="Disordered" evidence="2">
    <location>
        <begin position="948"/>
        <end position="999"/>
    </location>
</feature>
<dbReference type="Pfam" id="PF14223">
    <property type="entry name" value="Retrotran_gag_2"/>
    <property type="match status" value="1"/>
</dbReference>
<evidence type="ECO:0000256" key="2">
    <source>
        <dbReference type="SAM" id="MobiDB-lite"/>
    </source>
</evidence>
<dbReference type="EMBL" id="BKCJ010001540">
    <property type="protein sequence ID" value="GEU42210.1"/>
    <property type="molecule type" value="Genomic_DNA"/>
</dbReference>
<dbReference type="AlphaFoldDB" id="A0A6L2K017"/>
<feature type="compositionally biased region" description="Basic and acidic residues" evidence="2">
    <location>
        <begin position="828"/>
        <end position="841"/>
    </location>
</feature>
<evidence type="ECO:0000259" key="4">
    <source>
        <dbReference type="Pfam" id="PF22936"/>
    </source>
</evidence>
<dbReference type="Pfam" id="PF22936">
    <property type="entry name" value="Pol_BBD"/>
    <property type="match status" value="1"/>
</dbReference>
<sequence length="1130" mass="125438">MTAYSLWEVILNGDSPIPTRVIEGVVQPVAPTTSEHRLVRKYELKARGTLLMVLPDKHQLKFNNHKDAKTLMEAIEKRLQKLISQLEILSESLSQEDINLKFLRSLPTEWKTHTLIWRNKTDLEEQSLDDLFNSLKIYEAEVKSSSFASTSTQNIAFVSSQNTNSTNEPVSAVASVYALPNMDTLSADDLEEMDFKWQMAMLTVRATEPQRRNVLVETCTSNALVSQCDGVGSYDWSFLVKEEPTNYALMAFTSSSSSSFDNEVASCSKACTKAYATLQSHYDKLTNDLRKPQFDLKLEKFQTSSKNLSQLLASQTNDKTELGYANHVFASSMLDCDEMFSSESNVSMPASPIYDRYQSREGYHAVPPLYTGTFMPPKPDLVFHDAPNVNETVHTAFNVELSPNKPDKDLSHTHKPSAPIIEDWVSDSEDDSEAELLQNAPSFINPTEQVKTPRPFVKPVEHSILASNHKTDIPKPKSLGNNKSRKACFVFTTVKARKVNAIKGVQGNWGNPQHALKDKGVIDIGCSRHMIGNMSYMSDFEEINGGYITFGGNPKGGKISGKGKIRTGKLDFDDVYFVKELKFNLFGVSQICDKKNNVLFTDTKCIVLSIEFKLPDENQVLLRVPRENNMYNVNLKNIVPSRDLTCLFAKETLDDSNLWLRRLSHINFKTMNKLVKGNLVRGLPSKVFANNHTCVACKKGKQHRASCKAKPVSSVSQPLQRNKPNVTRSGPTWLFDIDTLTKSMNYKTVIKGNQSNPSASVQEQFDTEKAGEENVQQYVLFPLWSSGSKDPRNTNGDATFEVKEPGFEVEKPESEVYVFPSSSAKTKKHDDKTKREAKGKSPIELSKGYRNLSEEFKDFSDNSINEVNAASTLVPAVGKISTNSTNTFSAAGPSNTAVTLENITYSNDEEDVGAAADFSNLETHITQADDVANEVAAGVDVDDVPTANAELTLPSPTPTTQPPPPSQELPSTLQVIPTPPPSSIAQPSSPPQQPQPLQPTHDAEISLDVIHTLLETCTTLTRIVEALEKNKMAQALEIIKLKQMVKKLERKNKLKVSGLRKLRKVGTNQRVESSIDIVMDDQEDGSKQGEIIANIDADEDVTLKDVASVAKEVEFEENADVQGRPEESQA</sequence>
<organism evidence="5">
    <name type="scientific">Tanacetum cinerariifolium</name>
    <name type="common">Dalmatian daisy</name>
    <name type="synonym">Chrysanthemum cinerariifolium</name>
    <dbReference type="NCBI Taxonomy" id="118510"/>
    <lineage>
        <taxon>Eukaryota</taxon>
        <taxon>Viridiplantae</taxon>
        <taxon>Streptophyta</taxon>
        <taxon>Embryophyta</taxon>
        <taxon>Tracheophyta</taxon>
        <taxon>Spermatophyta</taxon>
        <taxon>Magnoliopsida</taxon>
        <taxon>eudicotyledons</taxon>
        <taxon>Gunneridae</taxon>
        <taxon>Pentapetalae</taxon>
        <taxon>asterids</taxon>
        <taxon>campanulids</taxon>
        <taxon>Asterales</taxon>
        <taxon>Asteraceae</taxon>
        <taxon>Asteroideae</taxon>
        <taxon>Anthemideae</taxon>
        <taxon>Anthemidinae</taxon>
        <taxon>Tanacetum</taxon>
    </lineage>
</organism>